<gene>
    <name evidence="1" type="ORF">RJ641_007126</name>
</gene>
<evidence type="ECO:0000313" key="2">
    <source>
        <dbReference type="Proteomes" id="UP001370490"/>
    </source>
</evidence>
<reference evidence="1 2" key="1">
    <citation type="submission" date="2023-12" db="EMBL/GenBank/DDBJ databases">
        <title>A high-quality genome assembly for Dillenia turbinata (Dilleniales).</title>
        <authorList>
            <person name="Chanderbali A."/>
        </authorList>
    </citation>
    <scope>NUCLEOTIDE SEQUENCE [LARGE SCALE GENOMIC DNA]</scope>
    <source>
        <strain evidence="1">LSX21</strain>
        <tissue evidence="1">Leaf</tissue>
    </source>
</reference>
<accession>A0AAN8V6N4</accession>
<dbReference type="Proteomes" id="UP001370490">
    <property type="component" value="Unassembled WGS sequence"/>
</dbReference>
<dbReference type="PANTHER" id="PTHR36763:SF1">
    <property type="entry name" value="EXPRESSED PROTEIN"/>
    <property type="match status" value="1"/>
</dbReference>
<organism evidence="1 2">
    <name type="scientific">Dillenia turbinata</name>
    <dbReference type="NCBI Taxonomy" id="194707"/>
    <lineage>
        <taxon>Eukaryota</taxon>
        <taxon>Viridiplantae</taxon>
        <taxon>Streptophyta</taxon>
        <taxon>Embryophyta</taxon>
        <taxon>Tracheophyta</taxon>
        <taxon>Spermatophyta</taxon>
        <taxon>Magnoliopsida</taxon>
        <taxon>eudicotyledons</taxon>
        <taxon>Gunneridae</taxon>
        <taxon>Pentapetalae</taxon>
        <taxon>Dilleniales</taxon>
        <taxon>Dilleniaceae</taxon>
        <taxon>Dillenia</taxon>
    </lineage>
</organism>
<dbReference type="PANTHER" id="PTHR36763">
    <property type="entry name" value="EXPRESSED PROTEIN"/>
    <property type="match status" value="1"/>
</dbReference>
<name>A0AAN8V6N4_9MAGN</name>
<sequence>MAQQISEMLSREQLIHVFNRFSVLTSRQDVKKRIAEAVKDKQEAVAVTTAIQEEIFLEMGIDPGFGIACLGKVNLLYENDRDLMIQFYRFVVREEMACDEAEVGPEEFAERMLFQNQLKEQQLEMLKHMRKFHVDDQHAILEKLHWQMEDANFESGSSVLSPEQIQEIVRRQPFARSM</sequence>
<proteinExistence type="predicted"/>
<comment type="caution">
    <text evidence="1">The sequence shown here is derived from an EMBL/GenBank/DDBJ whole genome shotgun (WGS) entry which is preliminary data.</text>
</comment>
<dbReference type="AlphaFoldDB" id="A0AAN8V6N4"/>
<keyword evidence="2" id="KW-1185">Reference proteome</keyword>
<evidence type="ECO:0000313" key="1">
    <source>
        <dbReference type="EMBL" id="KAK6928535.1"/>
    </source>
</evidence>
<protein>
    <submittedName>
        <fullName evidence="1">Uncharacterized protein</fullName>
    </submittedName>
</protein>
<dbReference type="EMBL" id="JBAMMX010000014">
    <property type="protein sequence ID" value="KAK6928535.1"/>
    <property type="molecule type" value="Genomic_DNA"/>
</dbReference>